<keyword evidence="2" id="KW-1185">Reference proteome</keyword>
<dbReference type="InterPro" id="IPR050122">
    <property type="entry name" value="RTK"/>
</dbReference>
<dbReference type="Pfam" id="PF07714">
    <property type="entry name" value="PK_Tyr_Ser-Thr"/>
    <property type="match status" value="1"/>
</dbReference>
<proteinExistence type="predicted"/>
<dbReference type="InterPro" id="IPR001245">
    <property type="entry name" value="Ser-Thr/Tyr_kinase_cat_dom"/>
</dbReference>
<dbReference type="PANTHER" id="PTHR24416">
    <property type="entry name" value="TYROSINE-PROTEIN KINASE RECEPTOR"/>
    <property type="match status" value="1"/>
</dbReference>
<evidence type="ECO:0000313" key="3">
    <source>
        <dbReference type="WBParaSite" id="L893_g10869.t1"/>
    </source>
</evidence>
<dbReference type="InterPro" id="IPR011009">
    <property type="entry name" value="Kinase-like_dom_sf"/>
</dbReference>
<evidence type="ECO:0000259" key="1">
    <source>
        <dbReference type="PROSITE" id="PS50011"/>
    </source>
</evidence>
<dbReference type="WBParaSite" id="L893_g10869.t1">
    <property type="protein sequence ID" value="L893_g10869.t1"/>
    <property type="gene ID" value="L893_g10869"/>
</dbReference>
<name>A0A1I7XZE0_9BILA</name>
<dbReference type="PROSITE" id="PS50011">
    <property type="entry name" value="PROTEIN_KINASE_DOM"/>
    <property type="match status" value="1"/>
</dbReference>
<dbReference type="GO" id="GO:0005886">
    <property type="term" value="C:plasma membrane"/>
    <property type="evidence" value="ECO:0007669"/>
    <property type="project" value="TreeGrafter"/>
</dbReference>
<dbReference type="GO" id="GO:0043235">
    <property type="term" value="C:receptor complex"/>
    <property type="evidence" value="ECO:0007669"/>
    <property type="project" value="TreeGrafter"/>
</dbReference>
<dbReference type="Proteomes" id="UP000095287">
    <property type="component" value="Unplaced"/>
</dbReference>
<accession>A0A1I7XZE0</accession>
<feature type="domain" description="Protein kinase" evidence="1">
    <location>
        <begin position="26"/>
        <end position="114"/>
    </location>
</feature>
<sequence length="114" mass="13325">MRISHGAYDLFNDFVMNYRINMKNLVIFNEDIRQGHYGTVYKGQYTLPNGERMLVACKTPQHDRLNSVEDFLCDADVISRLNHRRILQFVGVHYDVTNQTRPLLVTKYMANGDL</sequence>
<dbReference type="Gene3D" id="3.30.200.20">
    <property type="entry name" value="Phosphorylase Kinase, domain 1"/>
    <property type="match status" value="1"/>
</dbReference>
<evidence type="ECO:0000313" key="2">
    <source>
        <dbReference type="Proteomes" id="UP000095287"/>
    </source>
</evidence>
<dbReference type="GO" id="GO:0005524">
    <property type="term" value="F:ATP binding"/>
    <property type="evidence" value="ECO:0007669"/>
    <property type="project" value="InterPro"/>
</dbReference>
<dbReference type="SUPFAM" id="SSF56112">
    <property type="entry name" value="Protein kinase-like (PK-like)"/>
    <property type="match status" value="1"/>
</dbReference>
<dbReference type="GO" id="GO:0007169">
    <property type="term" value="P:cell surface receptor protein tyrosine kinase signaling pathway"/>
    <property type="evidence" value="ECO:0007669"/>
    <property type="project" value="TreeGrafter"/>
</dbReference>
<dbReference type="InterPro" id="IPR000719">
    <property type="entry name" value="Prot_kinase_dom"/>
</dbReference>
<organism evidence="2 3">
    <name type="scientific">Steinernema glaseri</name>
    <dbReference type="NCBI Taxonomy" id="37863"/>
    <lineage>
        <taxon>Eukaryota</taxon>
        <taxon>Metazoa</taxon>
        <taxon>Ecdysozoa</taxon>
        <taxon>Nematoda</taxon>
        <taxon>Chromadorea</taxon>
        <taxon>Rhabditida</taxon>
        <taxon>Tylenchina</taxon>
        <taxon>Panagrolaimomorpha</taxon>
        <taxon>Strongyloidoidea</taxon>
        <taxon>Steinernematidae</taxon>
        <taxon>Steinernema</taxon>
    </lineage>
</organism>
<protein>
    <submittedName>
        <fullName evidence="3">Protein kinase domain-containing protein</fullName>
    </submittedName>
</protein>
<dbReference type="AlphaFoldDB" id="A0A1I7XZE0"/>
<dbReference type="GO" id="GO:0004714">
    <property type="term" value="F:transmembrane receptor protein tyrosine kinase activity"/>
    <property type="evidence" value="ECO:0007669"/>
    <property type="project" value="TreeGrafter"/>
</dbReference>
<reference evidence="3" key="1">
    <citation type="submission" date="2016-11" db="UniProtKB">
        <authorList>
            <consortium name="WormBaseParasite"/>
        </authorList>
    </citation>
    <scope>IDENTIFICATION</scope>
</reference>
<dbReference type="PANTHER" id="PTHR24416:SF611">
    <property type="entry name" value="TYROSINE-PROTEIN KINASE TRANSMEMBRANE RECEPTOR ROR"/>
    <property type="match status" value="1"/>
</dbReference>